<organism evidence="2 3">
    <name type="scientific">Trifolium medium</name>
    <dbReference type="NCBI Taxonomy" id="97028"/>
    <lineage>
        <taxon>Eukaryota</taxon>
        <taxon>Viridiplantae</taxon>
        <taxon>Streptophyta</taxon>
        <taxon>Embryophyta</taxon>
        <taxon>Tracheophyta</taxon>
        <taxon>Spermatophyta</taxon>
        <taxon>Magnoliopsida</taxon>
        <taxon>eudicotyledons</taxon>
        <taxon>Gunneridae</taxon>
        <taxon>Pentapetalae</taxon>
        <taxon>rosids</taxon>
        <taxon>fabids</taxon>
        <taxon>Fabales</taxon>
        <taxon>Fabaceae</taxon>
        <taxon>Papilionoideae</taxon>
        <taxon>50 kb inversion clade</taxon>
        <taxon>NPAAA clade</taxon>
        <taxon>Hologalegina</taxon>
        <taxon>IRL clade</taxon>
        <taxon>Trifolieae</taxon>
        <taxon>Trifolium</taxon>
    </lineage>
</organism>
<dbReference type="AlphaFoldDB" id="A0A392TUU8"/>
<feature type="region of interest" description="Disordered" evidence="1">
    <location>
        <begin position="1"/>
        <end position="29"/>
    </location>
</feature>
<protein>
    <submittedName>
        <fullName evidence="2">Uncharacterized protein</fullName>
    </submittedName>
</protein>
<accession>A0A392TUU8</accession>
<keyword evidence="3" id="KW-1185">Reference proteome</keyword>
<evidence type="ECO:0000313" key="2">
    <source>
        <dbReference type="EMBL" id="MCI64933.1"/>
    </source>
</evidence>
<comment type="caution">
    <text evidence="2">The sequence shown here is derived from an EMBL/GenBank/DDBJ whole genome shotgun (WGS) entry which is preliminary data.</text>
</comment>
<evidence type="ECO:0000256" key="1">
    <source>
        <dbReference type="SAM" id="MobiDB-lite"/>
    </source>
</evidence>
<sequence length="57" mass="6194">MPAARSAATRGQAARSASRAARSAGRSPVRAENAFLTQKCLFEFENDLFNSKKSYQA</sequence>
<evidence type="ECO:0000313" key="3">
    <source>
        <dbReference type="Proteomes" id="UP000265520"/>
    </source>
</evidence>
<dbReference type="EMBL" id="LXQA010666306">
    <property type="protein sequence ID" value="MCI64933.1"/>
    <property type="molecule type" value="Genomic_DNA"/>
</dbReference>
<name>A0A392TUU8_9FABA</name>
<dbReference type="Proteomes" id="UP000265520">
    <property type="component" value="Unassembled WGS sequence"/>
</dbReference>
<proteinExistence type="predicted"/>
<reference evidence="2 3" key="1">
    <citation type="journal article" date="2018" name="Front. Plant Sci.">
        <title>Red Clover (Trifolium pratense) and Zigzag Clover (T. medium) - A Picture of Genomic Similarities and Differences.</title>
        <authorList>
            <person name="Dluhosova J."/>
            <person name="Istvanek J."/>
            <person name="Nedelnik J."/>
            <person name="Repkova J."/>
        </authorList>
    </citation>
    <scope>NUCLEOTIDE SEQUENCE [LARGE SCALE GENOMIC DNA]</scope>
    <source>
        <strain evidence="3">cv. 10/8</strain>
        <tissue evidence="2">Leaf</tissue>
    </source>
</reference>